<comment type="caution">
    <text evidence="2">The sequence shown here is derived from an EMBL/GenBank/DDBJ whole genome shotgun (WGS) entry which is preliminary data.</text>
</comment>
<dbReference type="Gene3D" id="3.40.50.1820">
    <property type="entry name" value="alpha/beta hydrolase"/>
    <property type="match status" value="1"/>
</dbReference>
<dbReference type="InterPro" id="IPR000639">
    <property type="entry name" value="Epox_hydrolase-like"/>
</dbReference>
<evidence type="ECO:0000313" key="3">
    <source>
        <dbReference type="Proteomes" id="UP000218896"/>
    </source>
</evidence>
<dbReference type="EMBL" id="NSKD01000001">
    <property type="protein sequence ID" value="PAU81752.1"/>
    <property type="molecule type" value="Genomic_DNA"/>
</dbReference>
<dbReference type="GO" id="GO:0047372">
    <property type="term" value="F:monoacylglycerol lipase activity"/>
    <property type="evidence" value="ECO:0007669"/>
    <property type="project" value="TreeGrafter"/>
</dbReference>
<dbReference type="PRINTS" id="PR00412">
    <property type="entry name" value="EPOXHYDRLASE"/>
</dbReference>
<dbReference type="GO" id="GO:0016020">
    <property type="term" value="C:membrane"/>
    <property type="evidence" value="ECO:0007669"/>
    <property type="project" value="TreeGrafter"/>
</dbReference>
<reference evidence="2 3" key="1">
    <citation type="submission" date="2017-08" db="EMBL/GenBank/DDBJ databases">
        <title>Halovibrio sewagensis sp. nov., isolated from wastewater of high salinity.</title>
        <authorList>
            <person name="Dong X."/>
            <person name="Zhang G."/>
        </authorList>
    </citation>
    <scope>NUCLEOTIDE SEQUENCE [LARGE SCALE GENOMIC DNA]</scope>
    <source>
        <strain evidence="2 3">YL5-2</strain>
    </source>
</reference>
<dbReference type="InterPro" id="IPR029058">
    <property type="entry name" value="AB_hydrolase_fold"/>
</dbReference>
<dbReference type="GO" id="GO:0046464">
    <property type="term" value="P:acylglycerol catabolic process"/>
    <property type="evidence" value="ECO:0007669"/>
    <property type="project" value="TreeGrafter"/>
</dbReference>
<dbReference type="InterPro" id="IPR000073">
    <property type="entry name" value="AB_hydrolase_1"/>
</dbReference>
<feature type="domain" description="AB hydrolase-1" evidence="1">
    <location>
        <begin position="80"/>
        <end position="186"/>
    </location>
</feature>
<evidence type="ECO:0000259" key="1">
    <source>
        <dbReference type="Pfam" id="PF00561"/>
    </source>
</evidence>
<evidence type="ECO:0000313" key="2">
    <source>
        <dbReference type="EMBL" id="PAU81752.1"/>
    </source>
</evidence>
<dbReference type="SUPFAM" id="SSF53474">
    <property type="entry name" value="alpha/beta-Hydrolases"/>
    <property type="match status" value="1"/>
</dbReference>
<dbReference type="RefSeq" id="WP_095615855.1">
    <property type="nucleotide sequence ID" value="NZ_NSKD01000001.1"/>
</dbReference>
<dbReference type="OrthoDB" id="7055710at2"/>
<dbReference type="PANTHER" id="PTHR43798:SF5">
    <property type="entry name" value="MONOACYLGLYCEROL LIPASE ABHD6"/>
    <property type="match status" value="1"/>
</dbReference>
<sequence>MEATTFNAILDSLQEVSDSYLKAPSAQPDRATLDRWQPATSAWQKLQAISGWIPGIQAESIEIDGHRIQHWRIGSGHGTPVVLLHGFGASKENWASLIPAIRRRSMTLYLPDLPGFGQSDYHADARYTYEVQARRMAEWARHLALPPAFWVGSSMGGAVGATLAANHPEHVAGLVLMNAAGMGSARHSPMESQLIEGRNPLIPGNADETRTLFRYATWRGRGIFSRVMPLAMGPEMRHRRPVNQHLFMDMMQPRERIPELLERIQAPAQVIWGERDQVLDVSCAHHYGALLPNAEVTVLRGIGHLPMLEAPLQTGRLVRRFLRDHG</sequence>
<dbReference type="Pfam" id="PF00561">
    <property type="entry name" value="Abhydrolase_1"/>
    <property type="match status" value="1"/>
</dbReference>
<dbReference type="InterPro" id="IPR050266">
    <property type="entry name" value="AB_hydrolase_sf"/>
</dbReference>
<proteinExistence type="predicted"/>
<dbReference type="AlphaFoldDB" id="A0A2A2FAV8"/>
<accession>A0A2A2FAV8</accession>
<keyword evidence="3" id="KW-1185">Reference proteome</keyword>
<name>A0A2A2FAV8_9GAMM</name>
<gene>
    <name evidence="2" type="ORF">CK501_00955</name>
</gene>
<dbReference type="PANTHER" id="PTHR43798">
    <property type="entry name" value="MONOACYLGLYCEROL LIPASE"/>
    <property type="match status" value="1"/>
</dbReference>
<dbReference type="Proteomes" id="UP000218896">
    <property type="component" value="Unassembled WGS sequence"/>
</dbReference>
<organism evidence="2 3">
    <name type="scientific">Halovibrio salipaludis</name>
    <dbReference type="NCBI Taxonomy" id="2032626"/>
    <lineage>
        <taxon>Bacteria</taxon>
        <taxon>Pseudomonadati</taxon>
        <taxon>Pseudomonadota</taxon>
        <taxon>Gammaproteobacteria</taxon>
        <taxon>Oceanospirillales</taxon>
        <taxon>Halomonadaceae</taxon>
        <taxon>Halovibrio</taxon>
    </lineage>
</organism>
<protein>
    <recommendedName>
        <fullName evidence="1">AB hydrolase-1 domain-containing protein</fullName>
    </recommendedName>
</protein>
<dbReference type="PRINTS" id="PR00111">
    <property type="entry name" value="ABHYDROLASE"/>
</dbReference>